<accession>A0A9D5QC95</accession>
<dbReference type="AlphaFoldDB" id="A0A9D5QC95"/>
<reference evidence="1" key="1">
    <citation type="submission" date="2019-11" db="EMBL/GenBank/DDBJ databases">
        <title>Microbial mats filling the niche in hypersaline microbial mats.</title>
        <authorList>
            <person name="Wong H.L."/>
            <person name="Macleod F.I."/>
            <person name="White R.A. III"/>
            <person name="Burns B.P."/>
        </authorList>
    </citation>
    <scope>NUCLEOTIDE SEQUENCE</scope>
    <source>
        <strain evidence="1">Bin_327</strain>
    </source>
</reference>
<evidence type="ECO:0000313" key="1">
    <source>
        <dbReference type="EMBL" id="MBD3364304.1"/>
    </source>
</evidence>
<comment type="caution">
    <text evidence="1">The sequence shown here is derived from an EMBL/GenBank/DDBJ whole genome shotgun (WGS) entry which is preliminary data.</text>
</comment>
<name>A0A9D5QC95_UNCW3</name>
<sequence length="364" mass="40465">MQLLIGILIILTGVWDIIPEKTDAPVNLTGWKSAQALTLGWGFQGIGGSHYGFDADFTEFSLIEFGAGLRPPYGLGIRGRLWVGPIAYGEPVASLKISYTPYMTWKEVKGNYQRYSRFDFFAEPGYTFVWSEDYVLKVGASYSISIPAYVFPITIEGGWILKDYFEDSGPYIIATAGAWGIEQPIQTGVQEEKIVLNQFTSGTDKLSPWIGFDFLTVGGIIPGSDFYLRHGENLEICALNAGFGFTPPVGIGLSARIWAGALSDWWWSMPYLSLRLSYSPLMVFQQGNLGCTRETRIDLFTEYGFCQDWQQTLRAGVSMDLSAIPWLAPVSLEAGWASYPIWDSTRSGFFIMVNVSAFGADFKL</sequence>
<protein>
    <submittedName>
        <fullName evidence="1">Uncharacterized protein</fullName>
    </submittedName>
</protein>
<organism evidence="1 2">
    <name type="scientific">candidate division WOR-3 bacterium</name>
    <dbReference type="NCBI Taxonomy" id="2052148"/>
    <lineage>
        <taxon>Bacteria</taxon>
        <taxon>Bacteria division WOR-3</taxon>
    </lineage>
</organism>
<dbReference type="Proteomes" id="UP000630660">
    <property type="component" value="Unassembled WGS sequence"/>
</dbReference>
<gene>
    <name evidence="1" type="ORF">GF359_03720</name>
</gene>
<proteinExistence type="predicted"/>
<dbReference type="EMBL" id="WJKJ01000117">
    <property type="protein sequence ID" value="MBD3364304.1"/>
    <property type="molecule type" value="Genomic_DNA"/>
</dbReference>
<evidence type="ECO:0000313" key="2">
    <source>
        <dbReference type="Proteomes" id="UP000630660"/>
    </source>
</evidence>